<evidence type="ECO:0000313" key="3">
    <source>
        <dbReference type="EMBL" id="ORY03801.1"/>
    </source>
</evidence>
<dbReference type="EMBL" id="MCFE01000042">
    <property type="protein sequence ID" value="ORY03801.1"/>
    <property type="molecule type" value="Genomic_DNA"/>
</dbReference>
<dbReference type="Gene3D" id="2.60.40.640">
    <property type="match status" value="1"/>
</dbReference>
<proteinExistence type="predicted"/>
<keyword evidence="4" id="KW-1185">Reference proteome</keyword>
<dbReference type="GO" id="GO:0005829">
    <property type="term" value="C:cytosol"/>
    <property type="evidence" value="ECO:0007669"/>
    <property type="project" value="TreeGrafter"/>
</dbReference>
<dbReference type="InterPro" id="IPR050357">
    <property type="entry name" value="Arrestin_domain-protein"/>
</dbReference>
<gene>
    <name evidence="3" type="ORF">K493DRAFT_382072</name>
</gene>
<dbReference type="OrthoDB" id="2333384at2759"/>
<sequence length="283" mass="31875">MADLMRREKTIVEHQLCFLRAPEDTQILKANSYRFDFEMPLDGNLPPSIYTGAASIQYQVISMIERPFLYRNILAECPVTIQRSNFPDSFEIDTPSTTFSGIWASCLYYDVSIPDLNFVIGDFIPLTFKLFIAAKALEIHYVHLVLEEKITCNDEEYLFPTSATESIACLKIRCPDIHDLGWEDTISIRIPTDAHEDCGPTFIEVTHKLIIRFAVNSPDNGKNIIFGQIPIKLMSTSQAEASSSLPLYEPPQVSSSLPPPFPTSSESSFDHVLPPKYCQIAVT</sequence>
<dbReference type="Proteomes" id="UP000193498">
    <property type="component" value="Unassembled WGS sequence"/>
</dbReference>
<dbReference type="STRING" id="1314790.A0A1Y1Z0J1"/>
<accession>A0A1Y1Z0J1</accession>
<dbReference type="GO" id="GO:0005886">
    <property type="term" value="C:plasma membrane"/>
    <property type="evidence" value="ECO:0007669"/>
    <property type="project" value="TreeGrafter"/>
</dbReference>
<feature type="domain" description="Arrestin C-terminal-like" evidence="2">
    <location>
        <begin position="103"/>
        <end position="238"/>
    </location>
</feature>
<reference evidence="3 4" key="1">
    <citation type="submission" date="2016-07" db="EMBL/GenBank/DDBJ databases">
        <title>Pervasive Adenine N6-methylation of Active Genes in Fungi.</title>
        <authorList>
            <consortium name="DOE Joint Genome Institute"/>
            <person name="Mondo S.J."/>
            <person name="Dannebaum R.O."/>
            <person name="Kuo R.C."/>
            <person name="Labutti K."/>
            <person name="Haridas S."/>
            <person name="Kuo A."/>
            <person name="Salamov A."/>
            <person name="Ahrendt S.R."/>
            <person name="Lipzen A."/>
            <person name="Sullivan W."/>
            <person name="Andreopoulos W.B."/>
            <person name="Clum A."/>
            <person name="Lindquist E."/>
            <person name="Daum C."/>
            <person name="Ramamoorthy G.K."/>
            <person name="Gryganskyi A."/>
            <person name="Culley D."/>
            <person name="Magnuson J.K."/>
            <person name="James T.Y."/>
            <person name="O'Malley M.A."/>
            <person name="Stajich J.E."/>
            <person name="Spatafora J.W."/>
            <person name="Visel A."/>
            <person name="Grigoriev I.V."/>
        </authorList>
    </citation>
    <scope>NUCLEOTIDE SEQUENCE [LARGE SCALE GENOMIC DNA]</scope>
    <source>
        <strain evidence="3 4">CBS 931.73</strain>
    </source>
</reference>
<dbReference type="GO" id="GO:0030674">
    <property type="term" value="F:protein-macromolecule adaptor activity"/>
    <property type="evidence" value="ECO:0007669"/>
    <property type="project" value="TreeGrafter"/>
</dbReference>
<name>A0A1Y1Z0J1_9FUNG</name>
<dbReference type="PANTHER" id="PTHR11188:SF17">
    <property type="entry name" value="FI21816P1"/>
    <property type="match status" value="1"/>
</dbReference>
<dbReference type="InterPro" id="IPR011022">
    <property type="entry name" value="Arrestin_C-like"/>
</dbReference>
<evidence type="ECO:0000256" key="1">
    <source>
        <dbReference type="SAM" id="MobiDB-lite"/>
    </source>
</evidence>
<dbReference type="SMART" id="SM01017">
    <property type="entry name" value="Arrestin_C"/>
    <property type="match status" value="1"/>
</dbReference>
<evidence type="ECO:0000259" key="2">
    <source>
        <dbReference type="SMART" id="SM01017"/>
    </source>
</evidence>
<dbReference type="AlphaFoldDB" id="A0A1Y1Z0J1"/>
<organism evidence="3 4">
    <name type="scientific">Basidiobolus meristosporus CBS 931.73</name>
    <dbReference type="NCBI Taxonomy" id="1314790"/>
    <lineage>
        <taxon>Eukaryota</taxon>
        <taxon>Fungi</taxon>
        <taxon>Fungi incertae sedis</taxon>
        <taxon>Zoopagomycota</taxon>
        <taxon>Entomophthoromycotina</taxon>
        <taxon>Basidiobolomycetes</taxon>
        <taxon>Basidiobolales</taxon>
        <taxon>Basidiobolaceae</taxon>
        <taxon>Basidiobolus</taxon>
    </lineage>
</organism>
<feature type="region of interest" description="Disordered" evidence="1">
    <location>
        <begin position="244"/>
        <end position="268"/>
    </location>
</feature>
<dbReference type="InterPro" id="IPR014752">
    <property type="entry name" value="Arrestin-like_C"/>
</dbReference>
<dbReference type="GO" id="GO:0070086">
    <property type="term" value="P:ubiquitin-dependent endocytosis"/>
    <property type="evidence" value="ECO:0007669"/>
    <property type="project" value="TreeGrafter"/>
</dbReference>
<evidence type="ECO:0000313" key="4">
    <source>
        <dbReference type="Proteomes" id="UP000193498"/>
    </source>
</evidence>
<dbReference type="Pfam" id="PF02752">
    <property type="entry name" value="Arrestin_C"/>
    <property type="match status" value="1"/>
</dbReference>
<dbReference type="InParanoid" id="A0A1Y1Z0J1"/>
<protein>
    <recommendedName>
        <fullName evidence="2">Arrestin C-terminal-like domain-containing protein</fullName>
    </recommendedName>
</protein>
<comment type="caution">
    <text evidence="3">The sequence shown here is derived from an EMBL/GenBank/DDBJ whole genome shotgun (WGS) entry which is preliminary data.</text>
</comment>
<dbReference type="PANTHER" id="PTHR11188">
    <property type="entry name" value="ARRESTIN DOMAIN CONTAINING PROTEIN"/>
    <property type="match status" value="1"/>
</dbReference>
<dbReference type="GO" id="GO:0031625">
    <property type="term" value="F:ubiquitin protein ligase binding"/>
    <property type="evidence" value="ECO:0007669"/>
    <property type="project" value="TreeGrafter"/>
</dbReference>